<keyword evidence="4" id="KW-1185">Reference proteome</keyword>
<dbReference type="Pfam" id="PF13472">
    <property type="entry name" value="Lipase_GDSL_2"/>
    <property type="match status" value="1"/>
</dbReference>
<gene>
    <name evidence="3" type="ORF">GND95_04625</name>
</gene>
<keyword evidence="1" id="KW-0175">Coiled coil</keyword>
<proteinExistence type="predicted"/>
<dbReference type="Gene3D" id="3.40.50.1110">
    <property type="entry name" value="SGNH hydrolase"/>
    <property type="match status" value="1"/>
</dbReference>
<feature type="coiled-coil region" evidence="1">
    <location>
        <begin position="85"/>
        <end position="112"/>
    </location>
</feature>
<feature type="domain" description="SGNH hydrolase-type esterase" evidence="2">
    <location>
        <begin position="9"/>
        <end position="193"/>
    </location>
</feature>
<dbReference type="PANTHER" id="PTHR14209:SF19">
    <property type="entry name" value="ISOAMYL ACETATE-HYDROLYZING ESTERASE 1 HOMOLOG"/>
    <property type="match status" value="1"/>
</dbReference>
<sequence length="222" mass="25747">MIKTTIVGFGDSLTYGYGVPRNAGYVERLEKFMPQYFPNISWHICNSGTSGDTTREGLMRLEKNVLSFHPNIVFILFGSNDSAMNEKQFRSLEEYENNLKEIIVRIKNHNNRTGLNGCIPIPVLITPPPVREEVCAPVRTNNRLKQYGYIVKTLAKEYHCPLIDFFEQVISHENYYELLADDGLHLSEKGYDLLYDLVFAEITKLIDYQGVLKDWDKYEEEY</sequence>
<dbReference type="RefSeq" id="WP_158739684.1">
    <property type="nucleotide sequence ID" value="NZ_WSLF01000003.1"/>
</dbReference>
<evidence type="ECO:0000313" key="4">
    <source>
        <dbReference type="Proteomes" id="UP000483018"/>
    </source>
</evidence>
<dbReference type="InterPro" id="IPR013830">
    <property type="entry name" value="SGNH_hydro"/>
</dbReference>
<dbReference type="InterPro" id="IPR036514">
    <property type="entry name" value="SGNH_hydro_sf"/>
</dbReference>
<organism evidence="3 4">
    <name type="scientific">Defluviitalea raffinosedens</name>
    <dbReference type="NCBI Taxonomy" id="1450156"/>
    <lineage>
        <taxon>Bacteria</taxon>
        <taxon>Bacillati</taxon>
        <taxon>Bacillota</taxon>
        <taxon>Clostridia</taxon>
        <taxon>Lachnospirales</taxon>
        <taxon>Defluviitaleaceae</taxon>
        <taxon>Defluviitalea</taxon>
    </lineage>
</organism>
<name>A0A7C8HFR9_9FIRM</name>
<dbReference type="OrthoDB" id="9777593at2"/>
<protein>
    <recommendedName>
        <fullName evidence="2">SGNH hydrolase-type esterase domain-containing protein</fullName>
    </recommendedName>
</protein>
<dbReference type="PANTHER" id="PTHR14209">
    <property type="entry name" value="ISOAMYL ACETATE-HYDROLYZING ESTERASE 1"/>
    <property type="match status" value="1"/>
</dbReference>
<dbReference type="AlphaFoldDB" id="A0A7C8HFR9"/>
<dbReference type="Proteomes" id="UP000483018">
    <property type="component" value="Unassembled WGS sequence"/>
</dbReference>
<reference evidence="3 4" key="1">
    <citation type="submission" date="2019-12" db="EMBL/GenBank/DDBJ databases">
        <title>Defluviitalea raffinosedens, isolated from a biogas fermenter, genome sequencing and characterization.</title>
        <authorList>
            <person name="Rettenmaier R."/>
            <person name="Schneider M."/>
            <person name="Neuhaus K."/>
            <person name="Liebl W."/>
            <person name="Zverlov V."/>
        </authorList>
    </citation>
    <scope>NUCLEOTIDE SEQUENCE [LARGE SCALE GENOMIC DNA]</scope>
    <source>
        <strain evidence="3 4">249c-K6</strain>
    </source>
</reference>
<accession>A0A7C8HFR9</accession>
<evidence type="ECO:0000313" key="3">
    <source>
        <dbReference type="EMBL" id="KAE9635436.1"/>
    </source>
</evidence>
<dbReference type="EMBL" id="WSLF01000003">
    <property type="protein sequence ID" value="KAE9635436.1"/>
    <property type="molecule type" value="Genomic_DNA"/>
</dbReference>
<dbReference type="SUPFAM" id="SSF52266">
    <property type="entry name" value="SGNH hydrolase"/>
    <property type="match status" value="1"/>
</dbReference>
<comment type="caution">
    <text evidence="3">The sequence shown here is derived from an EMBL/GenBank/DDBJ whole genome shotgun (WGS) entry which is preliminary data.</text>
</comment>
<evidence type="ECO:0000259" key="2">
    <source>
        <dbReference type="Pfam" id="PF13472"/>
    </source>
</evidence>
<dbReference type="InterPro" id="IPR045136">
    <property type="entry name" value="Iah1-like"/>
</dbReference>
<evidence type="ECO:0000256" key="1">
    <source>
        <dbReference type="SAM" id="Coils"/>
    </source>
</evidence>